<dbReference type="Proteomes" id="UP000183794">
    <property type="component" value="Unassembled WGS sequence"/>
</dbReference>
<proteinExistence type="predicted"/>
<sequence length="109" mass="12270">MSAYVVFNYKILDRSKIDELTELVKPINAKYEAEVIVGSPVKTVEGSSLPGMVIYKFKSFEAAKQWYYSEEHQAVSVFRNSITESWATIVPGVSETDDLVNSGYFESQS</sequence>
<dbReference type="AlphaFoldDB" id="A0A1L0AAF6"/>
<dbReference type="SUPFAM" id="SSF54909">
    <property type="entry name" value="Dimeric alpha+beta barrel"/>
    <property type="match status" value="1"/>
</dbReference>
<dbReference type="RefSeq" id="WP_075518380.1">
    <property type="nucleotide sequence ID" value="NZ_FPLD01000102.1"/>
</dbReference>
<evidence type="ECO:0000259" key="1">
    <source>
        <dbReference type="Pfam" id="PF07045"/>
    </source>
</evidence>
<organism evidence="2 3">
    <name type="scientific">Moritella viscosa</name>
    <dbReference type="NCBI Taxonomy" id="80854"/>
    <lineage>
        <taxon>Bacteria</taxon>
        <taxon>Pseudomonadati</taxon>
        <taxon>Pseudomonadota</taxon>
        <taxon>Gammaproteobacteria</taxon>
        <taxon>Alteromonadales</taxon>
        <taxon>Moritellaceae</taxon>
        <taxon>Moritella</taxon>
    </lineage>
</organism>
<dbReference type="OrthoDB" id="9806380at2"/>
<evidence type="ECO:0000313" key="2">
    <source>
        <dbReference type="EMBL" id="SGZ11041.1"/>
    </source>
</evidence>
<reference evidence="2 3" key="1">
    <citation type="submission" date="2016-11" db="EMBL/GenBank/DDBJ databases">
        <authorList>
            <person name="Jaros S."/>
            <person name="Januszkiewicz K."/>
            <person name="Wedrychowicz H."/>
        </authorList>
    </citation>
    <scope>NUCLEOTIDE SEQUENCE [LARGE SCALE GENOMIC DNA]</scope>
    <source>
        <strain evidence="2">NVI 5450</strain>
    </source>
</reference>
<name>A0A1L0AAF6_9GAMM</name>
<gene>
    <name evidence="2" type="ORF">NVI5450_3636</name>
</gene>
<dbReference type="Gene3D" id="3.30.70.100">
    <property type="match status" value="1"/>
</dbReference>
<feature type="domain" description="DUF1330" evidence="1">
    <location>
        <begin position="2"/>
        <end position="93"/>
    </location>
</feature>
<accession>A0A1L0AAF6</accession>
<protein>
    <recommendedName>
        <fullName evidence="1">DUF1330 domain-containing protein</fullName>
    </recommendedName>
</protein>
<dbReference type="EMBL" id="FPLD01000102">
    <property type="protein sequence ID" value="SGZ11041.1"/>
    <property type="molecule type" value="Genomic_DNA"/>
</dbReference>
<dbReference type="InterPro" id="IPR010753">
    <property type="entry name" value="DUF1330"/>
</dbReference>
<dbReference type="InterPro" id="IPR011008">
    <property type="entry name" value="Dimeric_a/b-barrel"/>
</dbReference>
<dbReference type="Pfam" id="PF07045">
    <property type="entry name" value="DUF1330"/>
    <property type="match status" value="1"/>
</dbReference>
<evidence type="ECO:0000313" key="3">
    <source>
        <dbReference type="Proteomes" id="UP000183794"/>
    </source>
</evidence>